<dbReference type="InterPro" id="IPR005675">
    <property type="entry name" value="Citramal_synthase"/>
</dbReference>
<evidence type="ECO:0000256" key="9">
    <source>
        <dbReference type="RuleBase" id="RU003523"/>
    </source>
</evidence>
<dbReference type="InterPro" id="IPR013785">
    <property type="entry name" value="Aldolase_TIM"/>
</dbReference>
<evidence type="ECO:0000256" key="4">
    <source>
        <dbReference type="ARBA" id="ARBA00022624"/>
    </source>
</evidence>
<dbReference type="PANTHER" id="PTHR43538">
    <property type="entry name" value="ALPHA-IPM SYNTHASE/HOMOCITRATE SYNTHASE"/>
    <property type="match status" value="1"/>
</dbReference>
<comment type="pathway">
    <text evidence="1">Amino-acid biosynthesis; L-isoleucine biosynthesis; 2-oxobutanoate from pyruvate: step 1/3.</text>
</comment>
<dbReference type="SMART" id="SM00917">
    <property type="entry name" value="LeuA_dimer"/>
    <property type="match status" value="1"/>
</dbReference>
<dbReference type="UniPathway" id="UPA00047">
    <property type="reaction ID" value="UER00066"/>
</dbReference>
<dbReference type="Gene3D" id="3.20.20.70">
    <property type="entry name" value="Aldolase class I"/>
    <property type="match status" value="1"/>
</dbReference>
<keyword evidence="11" id="KW-0012">Acyltransferase</keyword>
<keyword evidence="6" id="KW-0100">Branched-chain amino acid biosynthesis</keyword>
<dbReference type="Proteomes" id="UP000587527">
    <property type="component" value="Unassembled WGS sequence"/>
</dbReference>
<dbReference type="Pfam" id="PF22617">
    <property type="entry name" value="HCS_D2"/>
    <property type="match status" value="1"/>
</dbReference>
<dbReference type="PROSITE" id="PS00816">
    <property type="entry name" value="AIPM_HOMOCIT_SYNTH_2"/>
    <property type="match status" value="1"/>
</dbReference>
<dbReference type="RefSeq" id="WP_184830948.1">
    <property type="nucleotide sequence ID" value="NZ_JACHMN010000001.1"/>
</dbReference>
<feature type="domain" description="Pyruvate carboxyltransferase" evidence="10">
    <location>
        <begin position="6"/>
        <end position="269"/>
    </location>
</feature>
<dbReference type="CDD" id="cd07941">
    <property type="entry name" value="DRE_TIM_LeuA3"/>
    <property type="match status" value="1"/>
</dbReference>
<comment type="caution">
    <text evidence="11">The sequence shown here is derived from an EMBL/GenBank/DDBJ whole genome shotgun (WGS) entry which is preliminary data.</text>
</comment>
<sequence>MTIDGFDIYDTTLRDGSQQEGLTLSVADKLAIARHLDDLGVTYIEGGWPGAVPKDTEFFRRAATELHLRQSLLAGFGATRSPGGRAADDPMLGALRDSGVRAATIVAKSHDRHVHLALRTTPAENLAMIRDTVAHLTAEGIAVFLAAEHFFDAYQANASFALDCVLTAADAGAEVVVLCDTNGGMLPDQITEMVSAVAARTSARLGIHCHDDTGCAVANSLAAVAAGVTHVQGTANGYGERTGNANLFSVIAALELKRHRPVLPPGAIEHLTGTAHAIGAVTGIPPAPRQPYVGSNAFAHKAGLHTSAMKADPALYQHIDPAAVGNGTRILISEMAGRSSVEMKVKELGRPMPDPDTVGRIVARVKELEAEGHSFESADASFELLLHEFTAGRLPLRVRAWQYTLTSGDGAVATVDVALGEGEACVTAPGGSPTAALEAALQQAVRQVQPRFPTLTAVSRRQYALAGGLRSRAQVEVTDGVRTWTTTNVGEDPITASWRAVQDAVNYALITAP</sequence>
<proteinExistence type="inferred from homology"/>
<organism evidence="11 12">
    <name type="scientific">Allocatelliglobosispora scoriae</name>
    <dbReference type="NCBI Taxonomy" id="643052"/>
    <lineage>
        <taxon>Bacteria</taxon>
        <taxon>Bacillati</taxon>
        <taxon>Actinomycetota</taxon>
        <taxon>Actinomycetes</taxon>
        <taxon>Micromonosporales</taxon>
        <taxon>Micromonosporaceae</taxon>
        <taxon>Allocatelliglobosispora</taxon>
    </lineage>
</organism>
<dbReference type="SUPFAM" id="SSF110921">
    <property type="entry name" value="2-isopropylmalate synthase LeuA, allosteric (dimerisation) domain"/>
    <property type="match status" value="1"/>
</dbReference>
<keyword evidence="3" id="KW-0028">Amino-acid biosynthesis</keyword>
<dbReference type="InterPro" id="IPR036230">
    <property type="entry name" value="LeuA_allosteric_dom_sf"/>
</dbReference>
<evidence type="ECO:0000256" key="6">
    <source>
        <dbReference type="ARBA" id="ARBA00023304"/>
    </source>
</evidence>
<evidence type="ECO:0000256" key="7">
    <source>
        <dbReference type="ARBA" id="ARBA00048263"/>
    </source>
</evidence>
<dbReference type="Gene3D" id="3.30.160.270">
    <property type="match status" value="1"/>
</dbReference>
<dbReference type="InterPro" id="IPR054691">
    <property type="entry name" value="LeuA/HCS_post-cat"/>
</dbReference>
<dbReference type="PROSITE" id="PS00815">
    <property type="entry name" value="AIPM_HOMOCIT_SYNTH_1"/>
    <property type="match status" value="1"/>
</dbReference>
<evidence type="ECO:0000313" key="12">
    <source>
        <dbReference type="Proteomes" id="UP000587527"/>
    </source>
</evidence>
<dbReference type="InterPro" id="IPR000891">
    <property type="entry name" value="PYR_CT"/>
</dbReference>
<name>A0A841BI41_9ACTN</name>
<dbReference type="NCBIfam" id="TIGR00977">
    <property type="entry name" value="citramal_synth"/>
    <property type="match status" value="1"/>
</dbReference>
<dbReference type="PANTHER" id="PTHR43538:SF1">
    <property type="entry name" value="(R)-CITRAMALATE SYNTHASE"/>
    <property type="match status" value="1"/>
</dbReference>
<reference evidence="11 12" key="1">
    <citation type="submission" date="2020-08" db="EMBL/GenBank/DDBJ databases">
        <title>Sequencing the genomes of 1000 actinobacteria strains.</title>
        <authorList>
            <person name="Klenk H.-P."/>
        </authorList>
    </citation>
    <scope>NUCLEOTIDE SEQUENCE [LARGE SCALE GENOMIC DNA]</scope>
    <source>
        <strain evidence="11 12">DSM 45362</strain>
    </source>
</reference>
<dbReference type="Gene3D" id="1.10.238.260">
    <property type="match status" value="1"/>
</dbReference>
<keyword evidence="12" id="KW-1185">Reference proteome</keyword>
<dbReference type="PROSITE" id="PS50991">
    <property type="entry name" value="PYR_CT"/>
    <property type="match status" value="1"/>
</dbReference>
<dbReference type="GO" id="GO:0009097">
    <property type="term" value="P:isoleucine biosynthetic process"/>
    <property type="evidence" value="ECO:0007669"/>
    <property type="project" value="UniProtKB-UniRule"/>
</dbReference>
<dbReference type="EC" id="2.3.3.21" evidence="8"/>
<dbReference type="AlphaFoldDB" id="A0A841BI41"/>
<protein>
    <recommendedName>
        <fullName evidence="8">Citramalate synthase</fullName>
        <ecNumber evidence="8">2.3.3.21</ecNumber>
    </recommendedName>
</protein>
<comment type="catalytic activity">
    <reaction evidence="7">
        <text>pyruvate + acetyl-CoA + H2O = (3R)-citramalate + CoA + H(+)</text>
        <dbReference type="Rhea" id="RHEA:19045"/>
        <dbReference type="ChEBI" id="CHEBI:15361"/>
        <dbReference type="ChEBI" id="CHEBI:15377"/>
        <dbReference type="ChEBI" id="CHEBI:15378"/>
        <dbReference type="ChEBI" id="CHEBI:30934"/>
        <dbReference type="ChEBI" id="CHEBI:57287"/>
        <dbReference type="ChEBI" id="CHEBI:57288"/>
        <dbReference type="EC" id="2.3.3.21"/>
    </reaction>
</comment>
<evidence type="ECO:0000256" key="5">
    <source>
        <dbReference type="ARBA" id="ARBA00022679"/>
    </source>
</evidence>
<evidence type="ECO:0000256" key="3">
    <source>
        <dbReference type="ARBA" id="ARBA00022605"/>
    </source>
</evidence>
<gene>
    <name evidence="11" type="ORF">F4553_000225</name>
</gene>
<accession>A0A841BI41</accession>
<evidence type="ECO:0000313" key="11">
    <source>
        <dbReference type="EMBL" id="MBB5866846.1"/>
    </source>
</evidence>
<dbReference type="InterPro" id="IPR013709">
    <property type="entry name" value="2-isopropylmalate_synth_dimer"/>
</dbReference>
<keyword evidence="4" id="KW-0412">Isoleucine biosynthesis</keyword>
<comment type="similarity">
    <text evidence="2 9">Belongs to the alpha-IPM synthase/homocitrate synthase family.</text>
</comment>
<dbReference type="SUPFAM" id="SSF51569">
    <property type="entry name" value="Aldolase"/>
    <property type="match status" value="1"/>
</dbReference>
<evidence type="ECO:0000256" key="8">
    <source>
        <dbReference type="NCBIfam" id="TIGR00977"/>
    </source>
</evidence>
<keyword evidence="5 9" id="KW-0808">Transferase</keyword>
<dbReference type="GO" id="GO:0003852">
    <property type="term" value="F:2-isopropylmalate synthase activity"/>
    <property type="evidence" value="ECO:0007669"/>
    <property type="project" value="InterPro"/>
</dbReference>
<dbReference type="Pfam" id="PF08502">
    <property type="entry name" value="LeuA_dimer"/>
    <property type="match status" value="1"/>
</dbReference>
<dbReference type="Pfam" id="PF00682">
    <property type="entry name" value="HMGL-like"/>
    <property type="match status" value="1"/>
</dbReference>
<dbReference type="GO" id="GO:0043714">
    <property type="term" value="F:(R)-citramalate synthase activity"/>
    <property type="evidence" value="ECO:0007669"/>
    <property type="project" value="UniProtKB-UniRule"/>
</dbReference>
<dbReference type="EMBL" id="JACHMN010000001">
    <property type="protein sequence ID" value="MBB5866846.1"/>
    <property type="molecule type" value="Genomic_DNA"/>
</dbReference>
<dbReference type="InterPro" id="IPR002034">
    <property type="entry name" value="AIPM/Hcit_synth_CS"/>
</dbReference>
<evidence type="ECO:0000256" key="1">
    <source>
        <dbReference type="ARBA" id="ARBA00004743"/>
    </source>
</evidence>
<evidence type="ECO:0000256" key="2">
    <source>
        <dbReference type="ARBA" id="ARBA00006154"/>
    </source>
</evidence>
<evidence type="ECO:0000259" key="10">
    <source>
        <dbReference type="PROSITE" id="PS50991"/>
    </source>
</evidence>
<dbReference type="GO" id="GO:0009098">
    <property type="term" value="P:L-leucine biosynthetic process"/>
    <property type="evidence" value="ECO:0007669"/>
    <property type="project" value="InterPro"/>
</dbReference>